<feature type="region of interest" description="Disordered" evidence="1">
    <location>
        <begin position="1"/>
        <end position="43"/>
    </location>
</feature>
<dbReference type="EMBL" id="GBRH01158108">
    <property type="protein sequence ID" value="JAE39788.1"/>
    <property type="molecule type" value="Transcribed_RNA"/>
</dbReference>
<organism evidence="2">
    <name type="scientific">Arundo donax</name>
    <name type="common">Giant reed</name>
    <name type="synonym">Donax arundinaceus</name>
    <dbReference type="NCBI Taxonomy" id="35708"/>
    <lineage>
        <taxon>Eukaryota</taxon>
        <taxon>Viridiplantae</taxon>
        <taxon>Streptophyta</taxon>
        <taxon>Embryophyta</taxon>
        <taxon>Tracheophyta</taxon>
        <taxon>Spermatophyta</taxon>
        <taxon>Magnoliopsida</taxon>
        <taxon>Liliopsida</taxon>
        <taxon>Poales</taxon>
        <taxon>Poaceae</taxon>
        <taxon>PACMAD clade</taxon>
        <taxon>Arundinoideae</taxon>
        <taxon>Arundineae</taxon>
        <taxon>Arundo</taxon>
    </lineage>
</organism>
<feature type="compositionally biased region" description="Pro residues" evidence="1">
    <location>
        <begin position="1"/>
        <end position="12"/>
    </location>
</feature>
<reference evidence="2" key="2">
    <citation type="journal article" date="2015" name="Data Brief">
        <title>Shoot transcriptome of the giant reed, Arundo donax.</title>
        <authorList>
            <person name="Barrero R.A."/>
            <person name="Guerrero F.D."/>
            <person name="Moolhuijzen P."/>
            <person name="Goolsby J.A."/>
            <person name="Tidwell J."/>
            <person name="Bellgard S.E."/>
            <person name="Bellgard M.I."/>
        </authorList>
    </citation>
    <scope>NUCLEOTIDE SEQUENCE</scope>
    <source>
        <tissue evidence="2">Shoot tissue taken approximately 20 cm above the soil surface</tissue>
    </source>
</reference>
<accession>A0A0A9I3M6</accession>
<proteinExistence type="predicted"/>
<name>A0A0A9I3M6_ARUDO</name>
<protein>
    <submittedName>
        <fullName evidence="2">Uncharacterized protein</fullName>
    </submittedName>
</protein>
<sequence length="43" mass="4398">MPAAPAPSPPPVTATTSRWGHAHAPIRTSLPGSRHPAPEFSAS</sequence>
<evidence type="ECO:0000313" key="2">
    <source>
        <dbReference type="EMBL" id="JAE39788.1"/>
    </source>
</evidence>
<reference evidence="2" key="1">
    <citation type="submission" date="2014-09" db="EMBL/GenBank/DDBJ databases">
        <authorList>
            <person name="Magalhaes I.L.F."/>
            <person name="Oliveira U."/>
            <person name="Santos F.R."/>
            <person name="Vidigal T.H.D.A."/>
            <person name="Brescovit A.D."/>
            <person name="Santos A.J."/>
        </authorList>
    </citation>
    <scope>NUCLEOTIDE SEQUENCE</scope>
    <source>
        <tissue evidence="2">Shoot tissue taken approximately 20 cm above the soil surface</tissue>
    </source>
</reference>
<dbReference type="AlphaFoldDB" id="A0A0A9I3M6"/>
<evidence type="ECO:0000256" key="1">
    <source>
        <dbReference type="SAM" id="MobiDB-lite"/>
    </source>
</evidence>